<dbReference type="EMBL" id="BONZ01000086">
    <property type="protein sequence ID" value="GIH19869.1"/>
    <property type="molecule type" value="Genomic_DNA"/>
</dbReference>
<name>A0A8J3VVF2_9ACTN</name>
<evidence type="ECO:0000259" key="3">
    <source>
        <dbReference type="Pfam" id="PF08327"/>
    </source>
</evidence>
<comment type="caution">
    <text evidence="4">The sequence shown here is derived from an EMBL/GenBank/DDBJ whole genome shotgun (WGS) entry which is preliminary data.</text>
</comment>
<protein>
    <recommendedName>
        <fullName evidence="3">Activator of Hsp90 ATPase homologue 1/2-like C-terminal domain-containing protein</fullName>
    </recommendedName>
</protein>
<accession>A0A8J3VVF2</accession>
<evidence type="ECO:0000256" key="1">
    <source>
        <dbReference type="ARBA" id="ARBA00006817"/>
    </source>
</evidence>
<evidence type="ECO:0000313" key="5">
    <source>
        <dbReference type="Proteomes" id="UP000642748"/>
    </source>
</evidence>
<evidence type="ECO:0000256" key="2">
    <source>
        <dbReference type="SAM" id="MobiDB-lite"/>
    </source>
</evidence>
<dbReference type="Proteomes" id="UP000642748">
    <property type="component" value="Unassembled WGS sequence"/>
</dbReference>
<dbReference type="Gene3D" id="3.30.530.20">
    <property type="match status" value="1"/>
</dbReference>
<dbReference type="RefSeq" id="WP_203923314.1">
    <property type="nucleotide sequence ID" value="NZ_BONZ01000086.1"/>
</dbReference>
<organism evidence="4 5">
    <name type="scientific">Rugosimonospora africana</name>
    <dbReference type="NCBI Taxonomy" id="556532"/>
    <lineage>
        <taxon>Bacteria</taxon>
        <taxon>Bacillati</taxon>
        <taxon>Actinomycetota</taxon>
        <taxon>Actinomycetes</taxon>
        <taxon>Micromonosporales</taxon>
        <taxon>Micromonosporaceae</taxon>
        <taxon>Rugosimonospora</taxon>
    </lineage>
</organism>
<keyword evidence="5" id="KW-1185">Reference proteome</keyword>
<dbReference type="InterPro" id="IPR013538">
    <property type="entry name" value="ASHA1/2-like_C"/>
</dbReference>
<dbReference type="AlphaFoldDB" id="A0A8J3VVF2"/>
<reference evidence="4" key="1">
    <citation type="submission" date="2021-01" db="EMBL/GenBank/DDBJ databases">
        <title>Whole genome shotgun sequence of Rugosimonospora africana NBRC 104875.</title>
        <authorList>
            <person name="Komaki H."/>
            <person name="Tamura T."/>
        </authorList>
    </citation>
    <scope>NUCLEOTIDE SEQUENCE</scope>
    <source>
        <strain evidence="4">NBRC 104875</strain>
    </source>
</reference>
<sequence length="190" mass="20829">MHGTDELGGLGVTTFDLPSDREVRITRVVAAPKQLVFDLHTKPEHVPNWMLGPSGWTMPVCEIDLRPGGAYRYVWRASDGAELTIAGTYEEIVRPDRLVSTEVLSGDLPPTRNTVTFHERDGRTTITTTVRYPSPAVRDAAVRTGMRDGMDASYTRLDAYLAGLEPVPSPDGNAWPLQEIPPGSKPSTDD</sequence>
<feature type="region of interest" description="Disordered" evidence="2">
    <location>
        <begin position="168"/>
        <end position="190"/>
    </location>
</feature>
<dbReference type="CDD" id="cd07826">
    <property type="entry name" value="SRPBCC_CalC_Aha1-like_9"/>
    <property type="match status" value="1"/>
</dbReference>
<proteinExistence type="inferred from homology"/>
<feature type="domain" description="Activator of Hsp90 ATPase homologue 1/2-like C-terminal" evidence="3">
    <location>
        <begin position="31"/>
        <end position="161"/>
    </location>
</feature>
<evidence type="ECO:0000313" key="4">
    <source>
        <dbReference type="EMBL" id="GIH19869.1"/>
    </source>
</evidence>
<dbReference type="InterPro" id="IPR023393">
    <property type="entry name" value="START-like_dom_sf"/>
</dbReference>
<comment type="similarity">
    <text evidence="1">Belongs to the AHA1 family.</text>
</comment>
<dbReference type="SUPFAM" id="SSF55961">
    <property type="entry name" value="Bet v1-like"/>
    <property type="match status" value="1"/>
</dbReference>
<gene>
    <name evidence="4" type="ORF">Raf01_80410</name>
</gene>
<dbReference type="Pfam" id="PF08327">
    <property type="entry name" value="AHSA1"/>
    <property type="match status" value="1"/>
</dbReference>